<dbReference type="NCBIfam" id="TIGR03920">
    <property type="entry name" value="T7SS_EccD"/>
    <property type="match status" value="1"/>
</dbReference>
<feature type="transmembrane region" description="Helical" evidence="7">
    <location>
        <begin position="217"/>
        <end position="239"/>
    </location>
</feature>
<organism evidence="9 10">
    <name type="scientific">Streptomyces xiamenensis</name>
    <dbReference type="NCBI Taxonomy" id="408015"/>
    <lineage>
        <taxon>Bacteria</taxon>
        <taxon>Bacillati</taxon>
        <taxon>Actinomycetota</taxon>
        <taxon>Actinomycetes</taxon>
        <taxon>Kitasatosporales</taxon>
        <taxon>Streptomycetaceae</taxon>
        <taxon>Streptomyces</taxon>
    </lineage>
</organism>
<evidence type="ECO:0000313" key="10">
    <source>
        <dbReference type="Proteomes" id="UP000034034"/>
    </source>
</evidence>
<dbReference type="Gene3D" id="3.10.20.90">
    <property type="entry name" value="Phosphatidylinositol 3-kinase Catalytic Subunit, Chain A, domain 1"/>
    <property type="match status" value="1"/>
</dbReference>
<sequence length="436" mass="44855">MVSRVTLVGDRRRIDLVLPAEDPIGELLPDVLRLLGERPGRTPALRRLVTSDGAVLAQDDTLASAGVADGAVLRLVREQETPAAPVVHDVTDEVAEDLDLRRGRWDASVRTLSAGGFSLLLVLVAVALATAWYGTDRVGGWIVLAAVGAAAASGPAVWFRARELGTALILLGGVLGVYGALVMTWSQSGAVRLAAAGAAVVVVLALLGALTPLGRGGLVGAVAVALIVGVWEVGALLIGGARTGVLLGVISVLALGFLPRFAMMAAGLTRLDDQRSGSVSVSRYRVDTALSATHRGLALATVAVAASAAAAGWLAVGEVSGWTVAVTALLAMILLSRARAFPLAVEVLALLTAGAVLWVRLIVLWAQTPDQSAAWPLVVLGASAVLPLALLVARPPDHVRVRLRRLTNGIESVAVVALIPVALGAFGVYGRLLDTF</sequence>
<dbReference type="HOGENOM" id="CLU_049879_0_0_11"/>
<gene>
    <name evidence="9" type="ORF">SXIM_27460</name>
</gene>
<reference evidence="9" key="1">
    <citation type="submission" date="2019-08" db="EMBL/GenBank/DDBJ databases">
        <title>Complete genome sequence of a mangrove-derived Streptomyces xiamenensis.</title>
        <authorList>
            <person name="Xu J."/>
        </authorList>
    </citation>
    <scope>NUCLEOTIDE SEQUENCE</scope>
    <source>
        <strain evidence="9">318</strain>
    </source>
</reference>
<feature type="transmembrane region" description="Helical" evidence="7">
    <location>
        <begin position="111"/>
        <end position="133"/>
    </location>
</feature>
<evidence type="ECO:0000256" key="4">
    <source>
        <dbReference type="ARBA" id="ARBA00022692"/>
    </source>
</evidence>
<keyword evidence="6 7" id="KW-0472">Membrane</keyword>
<name>A0A0F7FUR7_9ACTN</name>
<feature type="transmembrane region" description="Helical" evidence="7">
    <location>
        <begin position="191"/>
        <end position="210"/>
    </location>
</feature>
<keyword evidence="4 7" id="KW-0812">Transmembrane</keyword>
<dbReference type="Pfam" id="PF08817">
    <property type="entry name" value="YukD"/>
    <property type="match status" value="1"/>
</dbReference>
<evidence type="ECO:0000256" key="5">
    <source>
        <dbReference type="ARBA" id="ARBA00022989"/>
    </source>
</evidence>
<feature type="transmembrane region" description="Helical" evidence="7">
    <location>
        <begin position="139"/>
        <end position="159"/>
    </location>
</feature>
<evidence type="ECO:0000313" key="9">
    <source>
        <dbReference type="EMBL" id="AKG44130.1"/>
    </source>
</evidence>
<comment type="subcellular location">
    <subcellularLocation>
        <location evidence="1">Cell membrane</location>
        <topology evidence="1">Multi-pass membrane protein</topology>
    </subcellularLocation>
</comment>
<keyword evidence="5 7" id="KW-1133">Transmembrane helix</keyword>
<dbReference type="InterPro" id="IPR044049">
    <property type="entry name" value="EccD_transm"/>
</dbReference>
<dbReference type="InterPro" id="IPR000626">
    <property type="entry name" value="Ubiquitin-like_dom"/>
</dbReference>
<dbReference type="PROSITE" id="PS50053">
    <property type="entry name" value="UBIQUITIN_2"/>
    <property type="match status" value="1"/>
</dbReference>
<comment type="similarity">
    <text evidence="2">Belongs to the EccD/Snm4 family.</text>
</comment>
<feature type="transmembrane region" description="Helical" evidence="7">
    <location>
        <begin position="292"/>
        <end position="313"/>
    </location>
</feature>
<dbReference type="KEGG" id="sxi:SXIM_27460"/>
<evidence type="ECO:0000256" key="7">
    <source>
        <dbReference type="SAM" id="Phobius"/>
    </source>
</evidence>
<dbReference type="InterPro" id="IPR024962">
    <property type="entry name" value="YukD-like"/>
</dbReference>
<protein>
    <submittedName>
        <fullName evidence="9">Secretion protein Snm4</fullName>
    </submittedName>
</protein>
<feature type="transmembrane region" description="Helical" evidence="7">
    <location>
        <begin position="319"/>
        <end position="335"/>
    </location>
</feature>
<dbReference type="GO" id="GO:0005886">
    <property type="term" value="C:plasma membrane"/>
    <property type="evidence" value="ECO:0007669"/>
    <property type="project" value="UniProtKB-SubCell"/>
</dbReference>
<proteinExistence type="inferred from homology"/>
<dbReference type="Proteomes" id="UP000034034">
    <property type="component" value="Chromosome"/>
</dbReference>
<dbReference type="STRING" id="408015.SXIM_27460"/>
<dbReference type="PATRIC" id="fig|408015.6.peg.2784"/>
<evidence type="ECO:0000256" key="2">
    <source>
        <dbReference type="ARBA" id="ARBA00006162"/>
    </source>
</evidence>
<feature type="transmembrane region" description="Helical" evidence="7">
    <location>
        <begin position="347"/>
        <end position="367"/>
    </location>
</feature>
<evidence type="ECO:0000256" key="6">
    <source>
        <dbReference type="ARBA" id="ARBA00023136"/>
    </source>
</evidence>
<dbReference type="Pfam" id="PF19053">
    <property type="entry name" value="EccD"/>
    <property type="match status" value="1"/>
</dbReference>
<dbReference type="EMBL" id="CP009922">
    <property type="protein sequence ID" value="AKG44130.1"/>
    <property type="molecule type" value="Genomic_DNA"/>
</dbReference>
<dbReference type="InterPro" id="IPR006707">
    <property type="entry name" value="T7SS_EccD"/>
</dbReference>
<feature type="transmembrane region" description="Helical" evidence="7">
    <location>
        <begin position="413"/>
        <end position="432"/>
    </location>
</feature>
<feature type="transmembrane region" description="Helical" evidence="7">
    <location>
        <begin position="373"/>
        <end position="393"/>
    </location>
</feature>
<accession>A0A0F7FUR7</accession>
<evidence type="ECO:0000256" key="1">
    <source>
        <dbReference type="ARBA" id="ARBA00004651"/>
    </source>
</evidence>
<evidence type="ECO:0000256" key="3">
    <source>
        <dbReference type="ARBA" id="ARBA00022475"/>
    </source>
</evidence>
<evidence type="ECO:0000259" key="8">
    <source>
        <dbReference type="PROSITE" id="PS50053"/>
    </source>
</evidence>
<keyword evidence="3" id="KW-1003">Cell membrane</keyword>
<feature type="transmembrane region" description="Helical" evidence="7">
    <location>
        <begin position="245"/>
        <end position="271"/>
    </location>
</feature>
<keyword evidence="10" id="KW-1185">Reference proteome</keyword>
<dbReference type="AlphaFoldDB" id="A0A0F7FUR7"/>
<feature type="transmembrane region" description="Helical" evidence="7">
    <location>
        <begin position="166"/>
        <end position="185"/>
    </location>
</feature>
<feature type="domain" description="Ubiquitin-like" evidence="8">
    <location>
        <begin position="1"/>
        <end position="82"/>
    </location>
</feature>